<evidence type="ECO:0000256" key="4">
    <source>
        <dbReference type="ARBA" id="ARBA00022833"/>
    </source>
</evidence>
<dbReference type="InterPro" id="IPR013087">
    <property type="entry name" value="Znf_C2H2_type"/>
</dbReference>
<organism evidence="7 8">
    <name type="scientific">Pristionchus fissidentatus</name>
    <dbReference type="NCBI Taxonomy" id="1538716"/>
    <lineage>
        <taxon>Eukaryota</taxon>
        <taxon>Metazoa</taxon>
        <taxon>Ecdysozoa</taxon>
        <taxon>Nematoda</taxon>
        <taxon>Chromadorea</taxon>
        <taxon>Rhabditida</taxon>
        <taxon>Rhabditina</taxon>
        <taxon>Diplogasteromorpha</taxon>
        <taxon>Diplogasteroidea</taxon>
        <taxon>Neodiplogasteridae</taxon>
        <taxon>Pristionchus</taxon>
    </lineage>
</organism>
<proteinExistence type="predicted"/>
<reference evidence="7" key="1">
    <citation type="submission" date="2023-10" db="EMBL/GenBank/DDBJ databases">
        <title>Genome assembly of Pristionchus species.</title>
        <authorList>
            <person name="Yoshida K."/>
            <person name="Sommer R.J."/>
        </authorList>
    </citation>
    <scope>NUCLEOTIDE SEQUENCE</scope>
    <source>
        <strain evidence="7">RS5133</strain>
    </source>
</reference>
<evidence type="ECO:0000313" key="8">
    <source>
        <dbReference type="Proteomes" id="UP001432322"/>
    </source>
</evidence>
<evidence type="ECO:0000256" key="3">
    <source>
        <dbReference type="ARBA" id="ARBA00022771"/>
    </source>
</evidence>
<dbReference type="EMBL" id="BTSY01000003">
    <property type="protein sequence ID" value="GMT17136.1"/>
    <property type="molecule type" value="Genomic_DNA"/>
</dbReference>
<keyword evidence="1" id="KW-0479">Metal-binding</keyword>
<evidence type="ECO:0000256" key="5">
    <source>
        <dbReference type="PROSITE-ProRule" id="PRU00042"/>
    </source>
</evidence>
<keyword evidence="3 5" id="KW-0863">Zinc-finger</keyword>
<feature type="non-terminal residue" evidence="7">
    <location>
        <position position="148"/>
    </location>
</feature>
<dbReference type="Gene3D" id="3.30.160.60">
    <property type="entry name" value="Classic Zinc Finger"/>
    <property type="match status" value="2"/>
</dbReference>
<feature type="non-terminal residue" evidence="7">
    <location>
        <position position="1"/>
    </location>
</feature>
<dbReference type="SMART" id="SM00355">
    <property type="entry name" value="ZnF_C2H2"/>
    <property type="match status" value="4"/>
</dbReference>
<dbReference type="Proteomes" id="UP001432322">
    <property type="component" value="Unassembled WGS sequence"/>
</dbReference>
<keyword evidence="8" id="KW-1185">Reference proteome</keyword>
<comment type="caution">
    <text evidence="7">The sequence shown here is derived from an EMBL/GenBank/DDBJ whole genome shotgun (WGS) entry which is preliminary data.</text>
</comment>
<dbReference type="InterPro" id="IPR036236">
    <property type="entry name" value="Znf_C2H2_sf"/>
</dbReference>
<dbReference type="PROSITE" id="PS00028">
    <property type="entry name" value="ZINC_FINGER_C2H2_1"/>
    <property type="match status" value="2"/>
</dbReference>
<dbReference type="PROSITE" id="PS50157">
    <property type="entry name" value="ZINC_FINGER_C2H2_2"/>
    <property type="match status" value="2"/>
</dbReference>
<dbReference type="Pfam" id="PF00096">
    <property type="entry name" value="zf-C2H2"/>
    <property type="match status" value="2"/>
</dbReference>
<name>A0AAV5VEK3_9BILA</name>
<evidence type="ECO:0000313" key="7">
    <source>
        <dbReference type="EMBL" id="GMT17136.1"/>
    </source>
</evidence>
<feature type="domain" description="C2H2-type" evidence="6">
    <location>
        <begin position="110"/>
        <end position="136"/>
    </location>
</feature>
<keyword evidence="2" id="KW-0677">Repeat</keyword>
<keyword evidence="4" id="KW-0862">Zinc</keyword>
<sequence length="148" mass="18063">NFKTFQCEICQARYRSYVTMRCHRRSTHFRRHNAGFKFDCDVCKRRFFKWEGLRVHQKMMHGVITESTRVQMYERDYGKQCPLCKMYYQGAHSLSEHIAKSHQDYDGKLFDCEQCDKSYRHYAHLRSHLHTLFQKHGLPMKFKRTKKV</sequence>
<dbReference type="AlphaFoldDB" id="A0AAV5VEK3"/>
<dbReference type="PANTHER" id="PTHR24379">
    <property type="entry name" value="KRAB AND ZINC FINGER DOMAIN-CONTAINING"/>
    <property type="match status" value="1"/>
</dbReference>
<evidence type="ECO:0000259" key="6">
    <source>
        <dbReference type="PROSITE" id="PS50157"/>
    </source>
</evidence>
<dbReference type="SUPFAM" id="SSF57667">
    <property type="entry name" value="beta-beta-alpha zinc fingers"/>
    <property type="match status" value="2"/>
</dbReference>
<gene>
    <name evidence="7" type="ORF">PFISCL1PPCAC_8433</name>
</gene>
<accession>A0AAV5VEK3</accession>
<evidence type="ECO:0000256" key="2">
    <source>
        <dbReference type="ARBA" id="ARBA00022737"/>
    </source>
</evidence>
<dbReference type="PANTHER" id="PTHR24379:SF121">
    <property type="entry name" value="C2H2-TYPE DOMAIN-CONTAINING PROTEIN"/>
    <property type="match status" value="1"/>
</dbReference>
<feature type="domain" description="C2H2-type" evidence="6">
    <location>
        <begin position="38"/>
        <end position="61"/>
    </location>
</feature>
<protein>
    <recommendedName>
        <fullName evidence="6">C2H2-type domain-containing protein</fullName>
    </recommendedName>
</protein>
<evidence type="ECO:0000256" key="1">
    <source>
        <dbReference type="ARBA" id="ARBA00022723"/>
    </source>
</evidence>
<dbReference type="GO" id="GO:0008270">
    <property type="term" value="F:zinc ion binding"/>
    <property type="evidence" value="ECO:0007669"/>
    <property type="project" value="UniProtKB-KW"/>
</dbReference>